<sequence length="380" mass="42023">MDESIDRNLDTISRRMAELEAATESALTDGDAVMVRGEPAPASYVEMTGINDRVRAESGWLDIDLGAALTSVQRAQFESWRARQRIAWDHDDLLVVGVTGIIGALAAWFDSELDRAVVKSMEPIRRTKRMRAWERAGKRLPIDYTGPGFGGRAHRVRSAGHDLARPFEALRQIRTGEFRGVRWDHGDKETISKSGVFREVESTPEALVLWVKHLAADLVTPMSLPLPGSSLLYELDNRDLRKFAHAVYLGPSAGNGLNVRSGILTPSLSVLATEVVLRTHIHAKAYLATGSADLDERRQRLRAELLLAAHALAGAAAAGKTLTRFVMLDDKQRWTALRHMNIPLALRIGCLAVENARAMQARHQSSADGWDELERMLATD</sequence>
<keyword evidence="2" id="KW-1185">Reference proteome</keyword>
<reference evidence="1" key="1">
    <citation type="submission" date="2022-10" db="EMBL/GenBank/DDBJ databases">
        <title>The complete genomes of actinobacterial strains from the NBC collection.</title>
        <authorList>
            <person name="Joergensen T.S."/>
            <person name="Alvarez Arevalo M."/>
            <person name="Sterndorff E.B."/>
            <person name="Faurdal D."/>
            <person name="Vuksanovic O."/>
            <person name="Mourched A.-S."/>
            <person name="Charusanti P."/>
            <person name="Shaw S."/>
            <person name="Blin K."/>
            <person name="Weber T."/>
        </authorList>
    </citation>
    <scope>NUCLEOTIDE SEQUENCE</scope>
    <source>
        <strain evidence="1">NBC_01482</strain>
    </source>
</reference>
<gene>
    <name evidence="1" type="ORF">OG563_28695</name>
</gene>
<organism evidence="1 2">
    <name type="scientific">Nocardia vinacea</name>
    <dbReference type="NCBI Taxonomy" id="96468"/>
    <lineage>
        <taxon>Bacteria</taxon>
        <taxon>Bacillati</taxon>
        <taxon>Actinomycetota</taxon>
        <taxon>Actinomycetes</taxon>
        <taxon>Mycobacteriales</taxon>
        <taxon>Nocardiaceae</taxon>
        <taxon>Nocardia</taxon>
    </lineage>
</organism>
<name>A0ABZ1YJ15_9NOCA</name>
<protein>
    <submittedName>
        <fullName evidence="1">Uncharacterized protein</fullName>
    </submittedName>
</protein>
<dbReference type="EMBL" id="CP109441">
    <property type="protein sequence ID" value="WUV43200.1"/>
    <property type="molecule type" value="Genomic_DNA"/>
</dbReference>
<dbReference type="RefSeq" id="WP_329405744.1">
    <property type="nucleotide sequence ID" value="NZ_CP109441.1"/>
</dbReference>
<evidence type="ECO:0000313" key="1">
    <source>
        <dbReference type="EMBL" id="WUV43200.1"/>
    </source>
</evidence>
<dbReference type="Proteomes" id="UP001432062">
    <property type="component" value="Chromosome"/>
</dbReference>
<evidence type="ECO:0000313" key="2">
    <source>
        <dbReference type="Proteomes" id="UP001432062"/>
    </source>
</evidence>
<accession>A0ABZ1YJ15</accession>
<proteinExistence type="predicted"/>